<evidence type="ECO:0000259" key="1">
    <source>
        <dbReference type="Pfam" id="PF07995"/>
    </source>
</evidence>
<keyword evidence="3" id="KW-1185">Reference proteome</keyword>
<dbReference type="Proteomes" id="UP001596106">
    <property type="component" value="Unassembled WGS sequence"/>
</dbReference>
<proteinExistence type="predicted"/>
<dbReference type="PANTHER" id="PTHR19328">
    <property type="entry name" value="HEDGEHOG-INTERACTING PROTEIN"/>
    <property type="match status" value="1"/>
</dbReference>
<evidence type="ECO:0000313" key="2">
    <source>
        <dbReference type="EMBL" id="MFC5410312.1"/>
    </source>
</evidence>
<dbReference type="PANTHER" id="PTHR19328:SF75">
    <property type="entry name" value="ALDOSE SUGAR DEHYDROGENASE YLII"/>
    <property type="match status" value="1"/>
</dbReference>
<dbReference type="Pfam" id="PF07995">
    <property type="entry name" value="GSDH"/>
    <property type="match status" value="1"/>
</dbReference>
<feature type="domain" description="Glucose/Sorbosone dehydrogenase" evidence="1">
    <location>
        <begin position="65"/>
        <end position="398"/>
    </location>
</feature>
<comment type="caution">
    <text evidence="2">The sequence shown here is derived from an EMBL/GenBank/DDBJ whole genome shotgun (WGS) entry which is preliminary data.</text>
</comment>
<dbReference type="RefSeq" id="WP_379845641.1">
    <property type="nucleotide sequence ID" value="NZ_JBHSMA010000003.1"/>
</dbReference>
<dbReference type="Gene3D" id="2.120.10.30">
    <property type="entry name" value="TolB, C-terminal domain"/>
    <property type="match status" value="1"/>
</dbReference>
<dbReference type="EMBL" id="JBHSMA010000003">
    <property type="protein sequence ID" value="MFC5410312.1"/>
    <property type="molecule type" value="Genomic_DNA"/>
</dbReference>
<dbReference type="SUPFAM" id="SSF50952">
    <property type="entry name" value="Soluble quinoprotein glucose dehydrogenase"/>
    <property type="match status" value="1"/>
</dbReference>
<organism evidence="2 3">
    <name type="scientific">Larkinella bovis</name>
    <dbReference type="NCBI Taxonomy" id="683041"/>
    <lineage>
        <taxon>Bacteria</taxon>
        <taxon>Pseudomonadati</taxon>
        <taxon>Bacteroidota</taxon>
        <taxon>Cytophagia</taxon>
        <taxon>Cytophagales</taxon>
        <taxon>Spirosomataceae</taxon>
        <taxon>Larkinella</taxon>
    </lineage>
</organism>
<sequence length="407" mass="45231">MRNSIFKSSFLWKTAHRLAHSLGYGLVFLAMTALLSATDHPVPARKTGQPGGWKVENAFPNVSFNRPVEFTVPNDGSNRVFVLEQEGKIRVFANHSATRTAPVFLDLTRKVSSEGEMGLLGLAFHPDFKQNGYFYVYYTKRNPLESVIARYQATTPGLTTVNPATETVLLRFDQPYDNHNGGKIAFGPDGFLYIGTGDGGAWGDQHNNAQNRASWLGKILRIDIDKTDKGMYGIPGDNPFAGNREGYREELYAYGLRNPWRFSFDRKTGQLWVGDVGQNEFEEIDLITKGGNYGWRLKEAVRCYNPRNDCDSGNLIEPVHHYPRTEGTSITGGVVYRGSRLPALQGKYLYADFTTGNVWALTAENGRKTDNQRLMAGAGPISAFGEDAAGEVYLLDHQGTIKRLVAP</sequence>
<evidence type="ECO:0000313" key="3">
    <source>
        <dbReference type="Proteomes" id="UP001596106"/>
    </source>
</evidence>
<dbReference type="InterPro" id="IPR012938">
    <property type="entry name" value="Glc/Sorbosone_DH"/>
</dbReference>
<reference evidence="3" key="1">
    <citation type="journal article" date="2019" name="Int. J. Syst. Evol. Microbiol.">
        <title>The Global Catalogue of Microorganisms (GCM) 10K type strain sequencing project: providing services to taxonomists for standard genome sequencing and annotation.</title>
        <authorList>
            <consortium name="The Broad Institute Genomics Platform"/>
            <consortium name="The Broad Institute Genome Sequencing Center for Infectious Disease"/>
            <person name="Wu L."/>
            <person name="Ma J."/>
        </authorList>
    </citation>
    <scope>NUCLEOTIDE SEQUENCE [LARGE SCALE GENOMIC DNA]</scope>
    <source>
        <strain evidence="3">CCUG 55250</strain>
    </source>
</reference>
<dbReference type="InterPro" id="IPR011042">
    <property type="entry name" value="6-blade_b-propeller_TolB-like"/>
</dbReference>
<name>A0ABW0ICY0_9BACT</name>
<accession>A0ABW0ICY0</accession>
<gene>
    <name evidence="2" type="ORF">ACFPMF_13380</name>
</gene>
<protein>
    <submittedName>
        <fullName evidence="2">PQQ-dependent sugar dehydrogenase</fullName>
    </submittedName>
</protein>
<dbReference type="InterPro" id="IPR011041">
    <property type="entry name" value="Quinoprot_gluc/sorb_DH_b-prop"/>
</dbReference>